<reference evidence="12" key="2">
    <citation type="journal article" date="2022" name="Sci. Rep.">
        <title>In silico prediction of the enzymes involved in the degradation of the herbicide molinate by Gulosibacter molinativorax ON4T.</title>
        <authorList>
            <person name="Lopes A.R."/>
            <person name="Bunin E."/>
            <person name="Viana A.T."/>
            <person name="Froufe H."/>
            <person name="Munoz-Merida A."/>
            <person name="Pinho D."/>
            <person name="Figueiredo J."/>
            <person name="Barroso C."/>
            <person name="Vaz-Moreira I."/>
            <person name="Bellanger X."/>
            <person name="Egas C."/>
            <person name="Nunes O.C."/>
        </authorList>
    </citation>
    <scope>NUCLEOTIDE SEQUENCE</scope>
    <source>
        <strain evidence="12">ON4</strain>
    </source>
</reference>
<evidence type="ECO:0000256" key="4">
    <source>
        <dbReference type="ARBA" id="ARBA00022679"/>
    </source>
</evidence>
<dbReference type="RefSeq" id="WP_051266215.1">
    <property type="nucleotide sequence ID" value="NZ_CP028426.1"/>
</dbReference>
<protein>
    <submittedName>
        <fullName evidence="12">CDP-alcohol phosphatidyltransferase family protein</fullName>
    </submittedName>
</protein>
<comment type="subcellular location">
    <subcellularLocation>
        <location evidence="1">Membrane</location>
        <topology evidence="1">Multi-pass membrane protein</topology>
    </subcellularLocation>
</comment>
<evidence type="ECO:0000256" key="8">
    <source>
        <dbReference type="ARBA" id="ARBA00023136"/>
    </source>
</evidence>
<evidence type="ECO:0000256" key="9">
    <source>
        <dbReference type="ARBA" id="ARBA00023209"/>
    </source>
</evidence>
<dbReference type="PROSITE" id="PS00379">
    <property type="entry name" value="CDP_ALCOHOL_P_TRANSF"/>
    <property type="match status" value="1"/>
</dbReference>
<comment type="similarity">
    <text evidence="2 11">Belongs to the CDP-alcohol phosphatidyltransferase class-I family.</text>
</comment>
<keyword evidence="13" id="KW-1185">Reference proteome</keyword>
<dbReference type="PIRSF" id="PIRSF000847">
    <property type="entry name" value="Phos_ph_gly_syn"/>
    <property type="match status" value="1"/>
</dbReference>
<accession>A0ABT7C587</accession>
<organism evidence="12 13">
    <name type="scientific">Gulosibacter molinativorax</name>
    <dbReference type="NCBI Taxonomy" id="256821"/>
    <lineage>
        <taxon>Bacteria</taxon>
        <taxon>Bacillati</taxon>
        <taxon>Actinomycetota</taxon>
        <taxon>Actinomycetes</taxon>
        <taxon>Micrococcales</taxon>
        <taxon>Microbacteriaceae</taxon>
        <taxon>Gulosibacter</taxon>
    </lineage>
</organism>
<name>A0ABT7C587_9MICO</name>
<gene>
    <name evidence="12" type="ORF">C7K25_03040</name>
</gene>
<sequence length="188" mass="20022">MARKLRVLTVPNLITVSRMALLVPVVKGILAPEPKHSTFTLTALWASTDWVDGWFARRFDQQSRLGEIIDPIADRTGIAAVATALTASGSLPAVATATIAGTDVVAALGAGKAALEGRIHVSKVGKLRSLVMFVGMTALVAERSGYPELGKFGRATTLVGVVLHVYCGAKYVVDAFRTRPRRQRAVRG</sequence>
<keyword evidence="10" id="KW-1208">Phospholipid metabolism</keyword>
<dbReference type="InterPro" id="IPR050324">
    <property type="entry name" value="CDP-alcohol_PTase-I"/>
</dbReference>
<dbReference type="InterPro" id="IPR000462">
    <property type="entry name" value="CDP-OH_P_trans"/>
</dbReference>
<keyword evidence="5" id="KW-0812">Transmembrane</keyword>
<dbReference type="Gene3D" id="1.20.120.1760">
    <property type="match status" value="1"/>
</dbReference>
<reference evidence="12" key="1">
    <citation type="submission" date="2018-03" db="EMBL/GenBank/DDBJ databases">
        <authorList>
            <person name="Nunes O.C."/>
            <person name="Lopes A.R."/>
            <person name="Froufe H."/>
            <person name="Munoz-Merida A."/>
            <person name="Barroso C."/>
            <person name="Egas C."/>
        </authorList>
    </citation>
    <scope>NUCLEOTIDE SEQUENCE</scope>
    <source>
        <strain evidence="12">ON4</strain>
    </source>
</reference>
<dbReference type="PANTHER" id="PTHR14269:SF62">
    <property type="entry name" value="CDP-DIACYLGLYCEROL--GLYCEROL-3-PHOSPHATE 3-PHOSPHATIDYLTRANSFERASE 1, CHLOROPLASTIC"/>
    <property type="match status" value="1"/>
</dbReference>
<dbReference type="InterPro" id="IPR043130">
    <property type="entry name" value="CDP-OH_PTrfase_TM_dom"/>
</dbReference>
<evidence type="ECO:0000256" key="10">
    <source>
        <dbReference type="ARBA" id="ARBA00023264"/>
    </source>
</evidence>
<evidence type="ECO:0000256" key="11">
    <source>
        <dbReference type="RuleBase" id="RU003750"/>
    </source>
</evidence>
<comment type="caution">
    <text evidence="12">The sequence shown here is derived from an EMBL/GenBank/DDBJ whole genome shotgun (WGS) entry which is preliminary data.</text>
</comment>
<keyword evidence="8" id="KW-0472">Membrane</keyword>
<keyword evidence="3" id="KW-0444">Lipid biosynthesis</keyword>
<dbReference type="InterPro" id="IPR004570">
    <property type="entry name" value="Phosphatidylglycerol_P_synth"/>
</dbReference>
<evidence type="ECO:0000256" key="1">
    <source>
        <dbReference type="ARBA" id="ARBA00004141"/>
    </source>
</evidence>
<evidence type="ECO:0000313" key="12">
    <source>
        <dbReference type="EMBL" id="MDJ1370354.1"/>
    </source>
</evidence>
<evidence type="ECO:0000256" key="2">
    <source>
        <dbReference type="ARBA" id="ARBA00010441"/>
    </source>
</evidence>
<evidence type="ECO:0000256" key="5">
    <source>
        <dbReference type="ARBA" id="ARBA00022692"/>
    </source>
</evidence>
<evidence type="ECO:0000256" key="6">
    <source>
        <dbReference type="ARBA" id="ARBA00022989"/>
    </source>
</evidence>
<dbReference type="PANTHER" id="PTHR14269">
    <property type="entry name" value="CDP-DIACYLGLYCEROL--GLYCEROL-3-PHOSPHATE 3-PHOSPHATIDYLTRANSFERASE-RELATED"/>
    <property type="match status" value="1"/>
</dbReference>
<keyword evidence="9" id="KW-0594">Phospholipid biosynthesis</keyword>
<dbReference type="Pfam" id="PF01066">
    <property type="entry name" value="CDP-OH_P_transf"/>
    <property type="match status" value="1"/>
</dbReference>
<dbReference type="EMBL" id="PXVD01000004">
    <property type="protein sequence ID" value="MDJ1370354.1"/>
    <property type="molecule type" value="Genomic_DNA"/>
</dbReference>
<keyword evidence="4 11" id="KW-0808">Transferase</keyword>
<keyword evidence="6" id="KW-1133">Transmembrane helix</keyword>
<proteinExistence type="inferred from homology"/>
<evidence type="ECO:0000256" key="3">
    <source>
        <dbReference type="ARBA" id="ARBA00022516"/>
    </source>
</evidence>
<dbReference type="InterPro" id="IPR048254">
    <property type="entry name" value="CDP_ALCOHOL_P_TRANSF_CS"/>
</dbReference>
<evidence type="ECO:0000256" key="7">
    <source>
        <dbReference type="ARBA" id="ARBA00023098"/>
    </source>
</evidence>
<keyword evidence="7" id="KW-0443">Lipid metabolism</keyword>
<dbReference type="Proteomes" id="UP001170379">
    <property type="component" value="Unassembled WGS sequence"/>
</dbReference>
<evidence type="ECO:0000313" key="13">
    <source>
        <dbReference type="Proteomes" id="UP001170379"/>
    </source>
</evidence>